<evidence type="ECO:0000259" key="7">
    <source>
        <dbReference type="Pfam" id="PF18962"/>
    </source>
</evidence>
<reference evidence="8 9" key="1">
    <citation type="journal article" date="2012" name="J. Bacteriol.">
        <title>Genome Sequence of the Halotolerant Bacterium Imtechella halotolerans K1T.</title>
        <authorList>
            <person name="Kumar S."/>
            <person name="Vikram S."/>
            <person name="Subramanian S."/>
            <person name="Raghava G.P."/>
            <person name="Pinnaka A.K."/>
        </authorList>
    </citation>
    <scope>NUCLEOTIDE SEQUENCE [LARGE SCALE GENOMIC DNA]</scope>
    <source>
        <strain evidence="8 9">K1</strain>
    </source>
</reference>
<dbReference type="InterPro" id="IPR013783">
    <property type="entry name" value="Ig-like_fold"/>
</dbReference>
<dbReference type="InterPro" id="IPR034075">
    <property type="entry name" value="Glr3161-like_dom"/>
</dbReference>
<dbReference type="STRING" id="946077.W5A_04898"/>
<feature type="domain" description="Secretion system C-terminal sorting" evidence="7">
    <location>
        <begin position="1412"/>
        <end position="1481"/>
    </location>
</feature>
<keyword evidence="3" id="KW-0378">Hydrolase</keyword>
<accession>I0WGK8</accession>
<feature type="domain" description="IPT/TIG" evidence="6">
    <location>
        <begin position="768"/>
        <end position="833"/>
    </location>
</feature>
<dbReference type="Pfam" id="PF18962">
    <property type="entry name" value="Por_Secre_tail"/>
    <property type="match status" value="1"/>
</dbReference>
<dbReference type="RefSeq" id="WP_008238016.1">
    <property type="nucleotide sequence ID" value="NZ_AJJU01000004.1"/>
</dbReference>
<dbReference type="CDD" id="cd05562">
    <property type="entry name" value="Peptidases_S53_like"/>
    <property type="match status" value="1"/>
</dbReference>
<dbReference type="GO" id="GO:0006508">
    <property type="term" value="P:proteolysis"/>
    <property type="evidence" value="ECO:0007669"/>
    <property type="project" value="UniProtKB-KW"/>
</dbReference>
<dbReference type="InterPro" id="IPR014756">
    <property type="entry name" value="Ig_E-set"/>
</dbReference>
<dbReference type="Gene3D" id="3.40.50.200">
    <property type="entry name" value="Peptidase S8/S53 domain"/>
    <property type="match status" value="2"/>
</dbReference>
<evidence type="ECO:0000259" key="6">
    <source>
        <dbReference type="Pfam" id="PF01833"/>
    </source>
</evidence>
<evidence type="ECO:0000259" key="5">
    <source>
        <dbReference type="Pfam" id="PF00082"/>
    </source>
</evidence>
<dbReference type="PROSITE" id="PS00138">
    <property type="entry name" value="SUBTILASE_SER"/>
    <property type="match status" value="1"/>
</dbReference>
<dbReference type="InterPro" id="IPR002909">
    <property type="entry name" value="IPT_dom"/>
</dbReference>
<sequence>MKTHYYPPSIKAWKVIPVPKILSICITLFLFFFSLVASAQKGGSKDKEVIIRACTQYIGYSTYRAYFGYDNPNRREITVDENNSYIIIESTHQKKKGVNVFKAGSVDKAFWFDFNAKDNVEWTVITPSGNVHKVVASANSSHCPEGDGGVIFPVYGQGSGKSNDLIGMELTSLAGQTAGDQPSDVIFQIRGNSKVLIQIVPQSQKMQEVLTLLTGTFFLSYNSNPLESDFVINPQETIEHNLSSLDVYFPIDKLLELNARGDIINFVRTLYPTVTNMGIVTSQGDVTQQSDMVKDAFKIWHNDQVFPVNGTGVKVGVLSDSYDKQPYTGASKATVDVLNGDLPGEGNPNGFITPVEVLKDYPFGVASDEGRAMLQIIHDVAPGAQLAFHTGVVSPRDFELGVQALASTNCDVIVDDITFITEPFFGNGRIAQAIEQFTQQTGKMYVTSAGNFSNNGYQSNFSASLTQPTTNFLAPNSGVRAHVFGTNQDGTQDILQKFNVVPGVYMLVLQWDESMASQENMTGASTDLDVYVVTDNGELLVGNNRINIGGDPTEIIVFEATAEAQANIMITSANGNPPSGLSFRYVAFRSSGLDILEYFGAPTVTGHAMSSEVVSVAAVDYRNGENPTPQAYSSYGGMLSNQQLIQIDLAAPDGVNTNVGSIGIDNSDEDSFPNFYGTSAAAPHAAAAFALMKSALPFWYPDGISNGSQTTASEILQLFTSTARPGGMNEVVGSGLLDANAAFKQIAAQTPKLITLIVEEGVTPSAEPFEVTIIGAYFPENPKVIFNGEELEIVSVSETEIVAKVGTFSGNPALTVVTDSMSPGGADGGSSNPLYFFDGDKIAINIIANSLEVLFGQDIVFDFTVEGLPEGTTIDMVNLPNVVINSTASILMPYPDVNNYVIEADFESPLTEEQLEQFQVNFSKGVLTVSKNELLITPQPIHIGYGDPFTVAHSYTFPLDGIGDIDQFRESIAQSYGASFYSANALVVINRFAAVVNGQDIMEVLENSSWSVSDNTITNRFNAVVNGMNIGELDNSHFEDYLNSLGTVENNRFAAVVNRFIAIVKTIDLLDGNIDLYDESFENRFNAVVNSSDLGGADDKNDYSEIFSVIDVLDGSDDTGVTQLYAMNVVTGLTANKQGDTHRVFPGAFLSAMASNFSITYQMGTLTVDPGILNVSTQDMVINQGVEPNTDLLVTDITGFVNDENLETVFPNGVSYRFINESGKEYEVGDLGAFYIVIENPENYSINYIRQGMLYVNPYGEALSKLRTYLDCVGDNADDPDGLYFVANFRYENPNPYTIYVPHGPDNFISGEAQFSGETPIVFQPGSGIFAIRFDGKRMTWSLTTMESTHKTSVSSDASVDSNRCGSKEIEESTTTLFSRTLTEGVASVDKQIQGYVSQTNTLNVGEVSYRIFPNPVSHLLSVYKKMPEQGDVVEIYDISGKMIYSKEYKIQSQTHTVDVGHYPRGIYLVRIRNAQETDVKIIRMIKQ</sequence>
<feature type="domain" description="Peptidase S8/S53" evidence="5">
    <location>
        <begin position="568"/>
        <end position="734"/>
    </location>
</feature>
<protein>
    <submittedName>
        <fullName evidence="8">Subtilase family protease</fullName>
    </submittedName>
</protein>
<keyword evidence="1 8" id="KW-0645">Protease</keyword>
<dbReference type="InterPro" id="IPR026444">
    <property type="entry name" value="Secre_tail"/>
</dbReference>
<dbReference type="SUPFAM" id="SSF52743">
    <property type="entry name" value="Subtilisin-like"/>
    <property type="match status" value="1"/>
</dbReference>
<dbReference type="InterPro" id="IPR000209">
    <property type="entry name" value="Peptidase_S8/S53_dom"/>
</dbReference>
<dbReference type="OrthoDB" id="355609at2"/>
<evidence type="ECO:0000256" key="4">
    <source>
        <dbReference type="ARBA" id="ARBA00022825"/>
    </source>
</evidence>
<name>I0WGK8_9FLAO</name>
<organism evidence="8 9">
    <name type="scientific">Imtechella halotolerans K1</name>
    <dbReference type="NCBI Taxonomy" id="946077"/>
    <lineage>
        <taxon>Bacteria</taxon>
        <taxon>Pseudomonadati</taxon>
        <taxon>Bacteroidota</taxon>
        <taxon>Flavobacteriia</taxon>
        <taxon>Flavobacteriales</taxon>
        <taxon>Flavobacteriaceae</taxon>
        <taxon>Imtechella</taxon>
    </lineage>
</organism>
<dbReference type="GO" id="GO:0004252">
    <property type="term" value="F:serine-type endopeptidase activity"/>
    <property type="evidence" value="ECO:0007669"/>
    <property type="project" value="InterPro"/>
</dbReference>
<keyword evidence="4" id="KW-0720">Serine protease</keyword>
<keyword evidence="9" id="KW-1185">Reference proteome</keyword>
<dbReference type="EMBL" id="AJJU01000004">
    <property type="protein sequence ID" value="EID75524.1"/>
    <property type="molecule type" value="Genomic_DNA"/>
</dbReference>
<dbReference type="eggNOG" id="COG1404">
    <property type="taxonomic scope" value="Bacteria"/>
</dbReference>
<dbReference type="SUPFAM" id="SSF81296">
    <property type="entry name" value="E set domains"/>
    <property type="match status" value="1"/>
</dbReference>
<evidence type="ECO:0000313" key="8">
    <source>
        <dbReference type="EMBL" id="EID75524.1"/>
    </source>
</evidence>
<evidence type="ECO:0000256" key="2">
    <source>
        <dbReference type="ARBA" id="ARBA00022729"/>
    </source>
</evidence>
<dbReference type="Pfam" id="PF00082">
    <property type="entry name" value="Peptidase_S8"/>
    <property type="match status" value="1"/>
</dbReference>
<comment type="caution">
    <text evidence="8">The sequence shown here is derived from an EMBL/GenBank/DDBJ whole genome shotgun (WGS) entry which is preliminary data.</text>
</comment>
<evidence type="ECO:0000313" key="9">
    <source>
        <dbReference type="Proteomes" id="UP000005938"/>
    </source>
</evidence>
<evidence type="ECO:0000256" key="3">
    <source>
        <dbReference type="ARBA" id="ARBA00022801"/>
    </source>
</evidence>
<dbReference type="PATRIC" id="fig|946077.3.peg.994"/>
<dbReference type="InterPro" id="IPR036852">
    <property type="entry name" value="Peptidase_S8/S53_dom_sf"/>
</dbReference>
<evidence type="ECO:0000256" key="1">
    <source>
        <dbReference type="ARBA" id="ARBA00022670"/>
    </source>
</evidence>
<gene>
    <name evidence="8" type="ORF">W5A_04898</name>
</gene>
<dbReference type="NCBIfam" id="TIGR04183">
    <property type="entry name" value="Por_Secre_tail"/>
    <property type="match status" value="1"/>
</dbReference>
<dbReference type="Pfam" id="PF01833">
    <property type="entry name" value="TIG"/>
    <property type="match status" value="1"/>
</dbReference>
<proteinExistence type="predicted"/>
<keyword evidence="2" id="KW-0732">Signal</keyword>
<dbReference type="Gene3D" id="2.60.40.10">
    <property type="entry name" value="Immunoglobulins"/>
    <property type="match status" value="1"/>
</dbReference>
<dbReference type="InterPro" id="IPR023828">
    <property type="entry name" value="Peptidase_S8_Ser-AS"/>
</dbReference>
<dbReference type="Proteomes" id="UP000005938">
    <property type="component" value="Unassembled WGS sequence"/>
</dbReference>